<name>F6EEE7_HOYSD</name>
<dbReference type="STRING" id="443218.AS9A_0139"/>
<evidence type="ECO:0000313" key="7">
    <source>
        <dbReference type="EMBL" id="AEF38599.1"/>
    </source>
</evidence>
<comment type="subcellular location">
    <subcellularLocation>
        <location evidence="1">Cell envelope</location>
    </subcellularLocation>
</comment>
<feature type="signal peptide" evidence="5">
    <location>
        <begin position="1"/>
        <end position="29"/>
    </location>
</feature>
<proteinExistence type="inferred from homology"/>
<evidence type="ECO:0000259" key="6">
    <source>
        <dbReference type="PROSITE" id="PS50983"/>
    </source>
</evidence>
<dbReference type="KEGG" id="asd:AS9A_0139"/>
<dbReference type="PROSITE" id="PS50983">
    <property type="entry name" value="FE_B12_PBP"/>
    <property type="match status" value="1"/>
</dbReference>
<dbReference type="SUPFAM" id="SSF53807">
    <property type="entry name" value="Helical backbone' metal receptor"/>
    <property type="match status" value="1"/>
</dbReference>
<dbReference type="InterPro" id="IPR051313">
    <property type="entry name" value="Bact_iron-sidero_bind"/>
</dbReference>
<comment type="similarity">
    <text evidence="2">Belongs to the bacterial solute-binding protein 8 family.</text>
</comment>
<dbReference type="RefSeq" id="WP_013804951.1">
    <property type="nucleotide sequence ID" value="NC_015564.1"/>
</dbReference>
<organism evidence="7 8">
    <name type="scientific">Hoyosella subflava (strain DSM 45089 / JCM 17490 / NBRC 109087 / DQS3-9A1)</name>
    <name type="common">Amycolicicoccus subflavus</name>
    <dbReference type="NCBI Taxonomy" id="443218"/>
    <lineage>
        <taxon>Bacteria</taxon>
        <taxon>Bacillati</taxon>
        <taxon>Actinomycetota</taxon>
        <taxon>Actinomycetes</taxon>
        <taxon>Mycobacteriales</taxon>
        <taxon>Hoyosellaceae</taxon>
        <taxon>Hoyosella</taxon>
    </lineage>
</organism>
<feature type="domain" description="Fe/B12 periplasmic-binding" evidence="6">
    <location>
        <begin position="71"/>
        <end position="346"/>
    </location>
</feature>
<dbReference type="PROSITE" id="PS51257">
    <property type="entry name" value="PROKAR_LIPOPROTEIN"/>
    <property type="match status" value="1"/>
</dbReference>
<dbReference type="GO" id="GO:0030288">
    <property type="term" value="C:outer membrane-bounded periplasmic space"/>
    <property type="evidence" value="ECO:0007669"/>
    <property type="project" value="TreeGrafter"/>
</dbReference>
<gene>
    <name evidence="7" type="ordered locus">AS9A_0139</name>
</gene>
<keyword evidence="3" id="KW-0813">Transport</keyword>
<dbReference type="Pfam" id="PF01497">
    <property type="entry name" value="Peripla_BP_2"/>
    <property type="match status" value="1"/>
</dbReference>
<evidence type="ECO:0000256" key="1">
    <source>
        <dbReference type="ARBA" id="ARBA00004196"/>
    </source>
</evidence>
<keyword evidence="8" id="KW-1185">Reference proteome</keyword>
<dbReference type="PANTHER" id="PTHR30532:SF1">
    <property type="entry name" value="IRON(3+)-HYDROXAMATE-BINDING PROTEIN FHUD"/>
    <property type="match status" value="1"/>
</dbReference>
<sequence length="347" mass="36490">MRGTKLSGARRAGALAAASLLALGLAACGNDGDGTSATADSDSADVAATSDSTRTFEAQNGSIEIPAEPQSIVACGYAVLPLIQAQANLSAVCEWTREIDSMDEETRAAYDALPKIAPDGAAQSINYEAVAAAEPDLIIMGVPIRAKESLNMEALEALAPVVFLGPTTASDWRELGEQQTDAAGVAQNYGPYKETYDARAAEIAEKYQASLGSLKFAGVCDICGANAGEFVREYADSYTTNLFADLGADFPGQPDDDAIEHAEYASYERIPELLGDADVIVYAVQEDGTVTEELEELMNSDLWQSLPAVQAGNLIPVRHGHAATYQTAVLALDSIEETLETLPAANN</sequence>
<dbReference type="PANTHER" id="PTHR30532">
    <property type="entry name" value="IRON III DICITRATE-BINDING PERIPLASMIC PROTEIN"/>
    <property type="match status" value="1"/>
</dbReference>
<evidence type="ECO:0000256" key="5">
    <source>
        <dbReference type="SAM" id="SignalP"/>
    </source>
</evidence>
<feature type="chain" id="PRO_5039178865" evidence="5">
    <location>
        <begin position="30"/>
        <end position="347"/>
    </location>
</feature>
<keyword evidence="4 5" id="KW-0732">Signal</keyword>
<evidence type="ECO:0000313" key="8">
    <source>
        <dbReference type="Proteomes" id="UP000009235"/>
    </source>
</evidence>
<reference evidence="7 8" key="1">
    <citation type="journal article" date="2011" name="J. Bacteriol.">
        <title>Complete genome sequence of Amycolicicoccus subflavus DQS3-9A1T, an actinomycete isolated from crude oil-polluted soil.</title>
        <authorList>
            <person name="Cai M."/>
            <person name="Chen W.M."/>
            <person name="Nie Y."/>
            <person name="Chi C.Q."/>
            <person name="Wang Y.N."/>
            <person name="Tang Y.Q."/>
            <person name="Li G.Y."/>
            <person name="Wu X.L."/>
        </authorList>
    </citation>
    <scope>NUCLEOTIDE SEQUENCE [LARGE SCALE GENOMIC DNA]</scope>
    <source>
        <strain evidence="8">DSM 45089 / DQS3-9A1</strain>
    </source>
</reference>
<accession>F6EEE7</accession>
<evidence type="ECO:0000256" key="4">
    <source>
        <dbReference type="ARBA" id="ARBA00022729"/>
    </source>
</evidence>
<dbReference type="HOGENOM" id="CLU_038034_0_3_11"/>
<dbReference type="InterPro" id="IPR002491">
    <property type="entry name" value="ABC_transptr_periplasmic_BD"/>
</dbReference>
<dbReference type="GO" id="GO:1901678">
    <property type="term" value="P:iron coordination entity transport"/>
    <property type="evidence" value="ECO:0007669"/>
    <property type="project" value="UniProtKB-ARBA"/>
</dbReference>
<dbReference type="Gene3D" id="3.40.50.1980">
    <property type="entry name" value="Nitrogenase molybdenum iron protein domain"/>
    <property type="match status" value="2"/>
</dbReference>
<dbReference type="OrthoDB" id="9793175at2"/>
<dbReference type="eggNOG" id="COG0614">
    <property type="taxonomic scope" value="Bacteria"/>
</dbReference>
<evidence type="ECO:0000256" key="2">
    <source>
        <dbReference type="ARBA" id="ARBA00008814"/>
    </source>
</evidence>
<dbReference type="Proteomes" id="UP000009235">
    <property type="component" value="Chromosome"/>
</dbReference>
<protein>
    <submittedName>
        <fullName evidence="7">ABC superfamily ATP binding cassette transporter, binding protein</fullName>
    </submittedName>
</protein>
<dbReference type="EMBL" id="CP002786">
    <property type="protein sequence ID" value="AEF38599.1"/>
    <property type="molecule type" value="Genomic_DNA"/>
</dbReference>
<dbReference type="AlphaFoldDB" id="F6EEE7"/>
<evidence type="ECO:0000256" key="3">
    <source>
        <dbReference type="ARBA" id="ARBA00022448"/>
    </source>
</evidence>